<dbReference type="PANTHER" id="PTHR21505">
    <property type="entry name" value="MADF DOMAIN-CONTAINING PROTEIN-RELATED"/>
    <property type="match status" value="1"/>
</dbReference>
<name>A0AAV4BH77_9GAST</name>
<feature type="region of interest" description="Disordered" evidence="1">
    <location>
        <begin position="115"/>
        <end position="180"/>
    </location>
</feature>
<protein>
    <recommendedName>
        <fullName evidence="2">MADF domain-containing protein</fullName>
    </recommendedName>
</protein>
<dbReference type="PROSITE" id="PS51029">
    <property type="entry name" value="MADF"/>
    <property type="match status" value="1"/>
</dbReference>
<feature type="domain" description="MADF" evidence="2">
    <location>
        <begin position="11"/>
        <end position="109"/>
    </location>
</feature>
<dbReference type="SMART" id="SM00595">
    <property type="entry name" value="MADF"/>
    <property type="match status" value="1"/>
</dbReference>
<proteinExistence type="predicted"/>
<comment type="caution">
    <text evidence="3">The sequence shown here is derived from an EMBL/GenBank/DDBJ whole genome shotgun (WGS) entry which is preliminary data.</text>
</comment>
<dbReference type="AlphaFoldDB" id="A0AAV4BH77"/>
<evidence type="ECO:0000259" key="2">
    <source>
        <dbReference type="PROSITE" id="PS51029"/>
    </source>
</evidence>
<dbReference type="PANTHER" id="PTHR21505:SF8">
    <property type="entry name" value="DPT-YFP REPRESSOR BY OVEREXPRESSION, ISOFORM D-RELATED"/>
    <property type="match status" value="1"/>
</dbReference>
<dbReference type="Proteomes" id="UP000735302">
    <property type="component" value="Unassembled WGS sequence"/>
</dbReference>
<gene>
    <name evidence="3" type="ORF">PoB_004501800</name>
</gene>
<dbReference type="InterPro" id="IPR006578">
    <property type="entry name" value="MADF-dom"/>
</dbReference>
<accession>A0AAV4BH77</accession>
<evidence type="ECO:0000313" key="4">
    <source>
        <dbReference type="Proteomes" id="UP000735302"/>
    </source>
</evidence>
<feature type="compositionally biased region" description="Polar residues" evidence="1">
    <location>
        <begin position="164"/>
        <end position="180"/>
    </location>
</feature>
<organism evidence="3 4">
    <name type="scientific">Plakobranchus ocellatus</name>
    <dbReference type="NCBI Taxonomy" id="259542"/>
    <lineage>
        <taxon>Eukaryota</taxon>
        <taxon>Metazoa</taxon>
        <taxon>Spiralia</taxon>
        <taxon>Lophotrochozoa</taxon>
        <taxon>Mollusca</taxon>
        <taxon>Gastropoda</taxon>
        <taxon>Heterobranchia</taxon>
        <taxon>Euthyneura</taxon>
        <taxon>Panpulmonata</taxon>
        <taxon>Sacoglossa</taxon>
        <taxon>Placobranchoidea</taxon>
        <taxon>Plakobranchidae</taxon>
        <taxon>Plakobranchus</taxon>
    </lineage>
</organism>
<dbReference type="Pfam" id="PF10545">
    <property type="entry name" value="MADF_DNA_bdg"/>
    <property type="match status" value="1"/>
</dbReference>
<evidence type="ECO:0000256" key="1">
    <source>
        <dbReference type="SAM" id="MobiDB-lite"/>
    </source>
</evidence>
<reference evidence="3 4" key="1">
    <citation type="journal article" date="2021" name="Elife">
        <title>Chloroplast acquisition without the gene transfer in kleptoplastic sea slugs, Plakobranchus ocellatus.</title>
        <authorList>
            <person name="Maeda T."/>
            <person name="Takahashi S."/>
            <person name="Yoshida T."/>
            <person name="Shimamura S."/>
            <person name="Takaki Y."/>
            <person name="Nagai Y."/>
            <person name="Toyoda A."/>
            <person name="Suzuki Y."/>
            <person name="Arimoto A."/>
            <person name="Ishii H."/>
            <person name="Satoh N."/>
            <person name="Nishiyama T."/>
            <person name="Hasebe M."/>
            <person name="Maruyama T."/>
            <person name="Minagawa J."/>
            <person name="Obokata J."/>
            <person name="Shigenobu S."/>
        </authorList>
    </citation>
    <scope>NUCLEOTIDE SEQUENCE [LARGE SCALE GENOMIC DNA]</scope>
</reference>
<dbReference type="EMBL" id="BLXT01004960">
    <property type="protein sequence ID" value="GFO18513.1"/>
    <property type="molecule type" value="Genomic_DNA"/>
</dbReference>
<keyword evidence="4" id="KW-1185">Reference proteome</keyword>
<evidence type="ECO:0000313" key="3">
    <source>
        <dbReference type="EMBL" id="GFO18513.1"/>
    </source>
</evidence>
<sequence>MASWSKERTLEFILHYKSHECLWKVNSKDYANRVKREKSYDALINFVKTFYPAANKDTIITKISNLRGSWRKENKKMMTSLQTAASPEDAYEPSLFYFNQLSFIGDSKGLGRGLEGSQEDLYDIPNIKTSPGRSQTSDKDEDPPEQPFSPQDVNIDVYEDDCSGRSTPSSIPIAHHNTSGLNTTSLSRAVTRHKPESVAKRKRDLEEEDLLMMACKKLNSRVLESLAKDECESFGQTVAHGLRSLSQDQFIHAKKLISDVLYEGQLGTLSRSASVRTDLN</sequence>